<keyword evidence="2" id="KW-0805">Transcription regulation</keyword>
<dbReference type="SMART" id="SM00353">
    <property type="entry name" value="HLH"/>
    <property type="match status" value="1"/>
</dbReference>
<dbReference type="GO" id="GO:0005634">
    <property type="term" value="C:nucleus"/>
    <property type="evidence" value="ECO:0007669"/>
    <property type="project" value="UniProtKB-SubCell"/>
</dbReference>
<reference evidence="9" key="2">
    <citation type="submission" date="2015-02" db="UniProtKB">
        <authorList>
            <consortium name="EnsemblMetazoa"/>
        </authorList>
    </citation>
    <scope>IDENTIFICATION</scope>
</reference>
<dbReference type="PROSITE" id="PS51054">
    <property type="entry name" value="ORANGE"/>
    <property type="match status" value="1"/>
</dbReference>
<comment type="subcellular location">
    <subcellularLocation>
        <location evidence="1">Nucleus</location>
    </subcellularLocation>
</comment>
<dbReference type="OMA" id="RINCCLE"/>
<dbReference type="GO" id="GO:0006355">
    <property type="term" value="P:regulation of DNA-templated transcription"/>
    <property type="evidence" value="ECO:0007669"/>
    <property type="project" value="InterPro"/>
</dbReference>
<dbReference type="eggNOG" id="KOG4304">
    <property type="taxonomic scope" value="Eukaryota"/>
</dbReference>
<organism evidence="9 10">
    <name type="scientific">Strigamia maritima</name>
    <name type="common">European centipede</name>
    <name type="synonym">Geophilus maritimus</name>
    <dbReference type="NCBI Taxonomy" id="126957"/>
    <lineage>
        <taxon>Eukaryota</taxon>
        <taxon>Metazoa</taxon>
        <taxon>Ecdysozoa</taxon>
        <taxon>Arthropoda</taxon>
        <taxon>Myriapoda</taxon>
        <taxon>Chilopoda</taxon>
        <taxon>Pleurostigmophora</taxon>
        <taxon>Geophilomorpha</taxon>
        <taxon>Linotaeniidae</taxon>
        <taxon>Strigamia</taxon>
    </lineage>
</organism>
<evidence type="ECO:0000256" key="5">
    <source>
        <dbReference type="ARBA" id="ARBA00023242"/>
    </source>
</evidence>
<dbReference type="EnsemblMetazoa" id="SMAR012957-RA">
    <property type="protein sequence ID" value="SMAR012957-PA"/>
    <property type="gene ID" value="SMAR012957"/>
</dbReference>
<evidence type="ECO:0000256" key="1">
    <source>
        <dbReference type="ARBA" id="ARBA00004123"/>
    </source>
</evidence>
<dbReference type="GO" id="GO:1990837">
    <property type="term" value="F:sequence-specific double-stranded DNA binding"/>
    <property type="evidence" value="ECO:0007669"/>
    <property type="project" value="UniProtKB-ARBA"/>
</dbReference>
<dbReference type="Gene3D" id="4.10.280.10">
    <property type="entry name" value="Helix-loop-helix DNA-binding domain"/>
    <property type="match status" value="1"/>
</dbReference>
<dbReference type="SUPFAM" id="SSF158457">
    <property type="entry name" value="Orange domain-like"/>
    <property type="match status" value="1"/>
</dbReference>
<dbReference type="SMART" id="SM00511">
    <property type="entry name" value="ORANGE"/>
    <property type="match status" value="1"/>
</dbReference>
<keyword evidence="3" id="KW-0238">DNA-binding</keyword>
<keyword evidence="5" id="KW-0539">Nucleus</keyword>
<evidence type="ECO:0000313" key="9">
    <source>
        <dbReference type="EnsemblMetazoa" id="SMAR012957-PA"/>
    </source>
</evidence>
<evidence type="ECO:0000256" key="4">
    <source>
        <dbReference type="ARBA" id="ARBA00023163"/>
    </source>
</evidence>
<evidence type="ECO:0000259" key="7">
    <source>
        <dbReference type="PROSITE" id="PS50888"/>
    </source>
</evidence>
<evidence type="ECO:0000256" key="3">
    <source>
        <dbReference type="ARBA" id="ARBA00023125"/>
    </source>
</evidence>
<dbReference type="AlphaFoldDB" id="T1JGI4"/>
<dbReference type="Pfam" id="PF07527">
    <property type="entry name" value="Hairy_orange"/>
    <property type="match status" value="1"/>
</dbReference>
<keyword evidence="4" id="KW-0804">Transcription</keyword>
<accession>T1JGI4</accession>
<dbReference type="SUPFAM" id="SSF47459">
    <property type="entry name" value="HLH, helix-loop-helix DNA-binding domain"/>
    <property type="match status" value="1"/>
</dbReference>
<evidence type="ECO:0008006" key="11">
    <source>
        <dbReference type="Google" id="ProtNLM"/>
    </source>
</evidence>
<evidence type="ECO:0000259" key="8">
    <source>
        <dbReference type="PROSITE" id="PS51054"/>
    </source>
</evidence>
<dbReference type="PROSITE" id="PS50888">
    <property type="entry name" value="BHLH"/>
    <property type="match status" value="1"/>
</dbReference>
<dbReference type="InterPro" id="IPR036638">
    <property type="entry name" value="HLH_DNA-bd_sf"/>
</dbReference>
<feature type="compositionally biased region" description="Low complexity" evidence="6">
    <location>
        <begin position="215"/>
        <end position="227"/>
    </location>
</feature>
<feature type="region of interest" description="Disordered" evidence="6">
    <location>
        <begin position="198"/>
        <end position="247"/>
    </location>
</feature>
<dbReference type="InterPro" id="IPR003650">
    <property type="entry name" value="Orange_dom"/>
</dbReference>
<keyword evidence="10" id="KW-1185">Reference proteome</keyword>
<dbReference type="Gene3D" id="6.10.250.980">
    <property type="match status" value="1"/>
</dbReference>
<reference evidence="10" key="1">
    <citation type="submission" date="2011-05" db="EMBL/GenBank/DDBJ databases">
        <authorList>
            <person name="Richards S.R."/>
            <person name="Qu J."/>
            <person name="Jiang H."/>
            <person name="Jhangiani S.N."/>
            <person name="Agravi P."/>
            <person name="Goodspeed R."/>
            <person name="Gross S."/>
            <person name="Mandapat C."/>
            <person name="Jackson L."/>
            <person name="Mathew T."/>
            <person name="Pu L."/>
            <person name="Thornton R."/>
            <person name="Saada N."/>
            <person name="Wilczek-Boney K.B."/>
            <person name="Lee S."/>
            <person name="Kovar C."/>
            <person name="Wu Y."/>
            <person name="Scherer S.E."/>
            <person name="Worley K.C."/>
            <person name="Muzny D.M."/>
            <person name="Gibbs R."/>
        </authorList>
    </citation>
    <scope>NUCLEOTIDE SEQUENCE</scope>
    <source>
        <strain evidence="10">Brora</strain>
    </source>
</reference>
<dbReference type="HOGENOM" id="CLU_068550_2_1_1"/>
<sequence>MKPTESRKSNKPIMEKRRRARINQCLNELKTLILEALRKDPSRHSKLEKADILEMTVNYLQNLQRQQMALTMATNPQIMSKYRAGFGECVAEVSRFLSGSPAVDTAVQQRLISHLNNNFSGLESISDEPVNLGIPMATLSTSEFRRSYRGLQLIPTRLPGGDVVFFVPSNSPFVSSYSSTVPLTPSDKPLSIQVSSEQEIDDKNAESCDVAEDLSTNLSVSSSGSDSPQTPPDEEELEISGDPWRPW</sequence>
<dbReference type="PANTHER" id="PTHR10985">
    <property type="entry name" value="BASIC HELIX-LOOP-HELIX TRANSCRIPTION FACTOR, HES-RELATED"/>
    <property type="match status" value="1"/>
</dbReference>
<dbReference type="InterPro" id="IPR050370">
    <property type="entry name" value="HES_HEY"/>
</dbReference>
<name>T1JGI4_STRMM</name>
<dbReference type="EMBL" id="JH432204">
    <property type="status" value="NOT_ANNOTATED_CDS"/>
    <property type="molecule type" value="Genomic_DNA"/>
</dbReference>
<evidence type="ECO:0000313" key="10">
    <source>
        <dbReference type="Proteomes" id="UP000014500"/>
    </source>
</evidence>
<dbReference type="PhylomeDB" id="T1JGI4"/>
<dbReference type="GO" id="GO:0046983">
    <property type="term" value="F:protein dimerization activity"/>
    <property type="evidence" value="ECO:0007669"/>
    <property type="project" value="InterPro"/>
</dbReference>
<feature type="domain" description="Orange" evidence="8">
    <location>
        <begin position="82"/>
        <end position="115"/>
    </location>
</feature>
<dbReference type="STRING" id="126957.T1JGI4"/>
<dbReference type="Pfam" id="PF00010">
    <property type="entry name" value="HLH"/>
    <property type="match status" value="1"/>
</dbReference>
<dbReference type="FunFam" id="4.10.280.10:FF:000009">
    <property type="entry name" value="Transcription factor HES-1"/>
    <property type="match status" value="1"/>
</dbReference>
<feature type="domain" description="BHLH" evidence="7">
    <location>
        <begin position="6"/>
        <end position="63"/>
    </location>
</feature>
<dbReference type="Proteomes" id="UP000014500">
    <property type="component" value="Unassembled WGS sequence"/>
</dbReference>
<proteinExistence type="predicted"/>
<dbReference type="CDD" id="cd18913">
    <property type="entry name" value="bHLH-O_hairy_like"/>
    <property type="match status" value="1"/>
</dbReference>
<evidence type="ECO:0000256" key="6">
    <source>
        <dbReference type="SAM" id="MobiDB-lite"/>
    </source>
</evidence>
<evidence type="ECO:0000256" key="2">
    <source>
        <dbReference type="ARBA" id="ARBA00023015"/>
    </source>
</evidence>
<dbReference type="InterPro" id="IPR011598">
    <property type="entry name" value="bHLH_dom"/>
</dbReference>
<protein>
    <recommendedName>
        <fullName evidence="11">BHLH domain-containing protein</fullName>
    </recommendedName>
</protein>